<proteinExistence type="predicted"/>
<protein>
    <submittedName>
        <fullName evidence="1">YdcH family protein</fullName>
    </submittedName>
</protein>
<reference evidence="2" key="1">
    <citation type="journal article" date="2019" name="Int. J. Syst. Evol. Microbiol.">
        <title>The Global Catalogue of Microorganisms (GCM) 10K type strain sequencing project: providing services to taxonomists for standard genome sequencing and annotation.</title>
        <authorList>
            <consortium name="The Broad Institute Genomics Platform"/>
            <consortium name="The Broad Institute Genome Sequencing Center for Infectious Disease"/>
            <person name="Wu L."/>
            <person name="Ma J."/>
        </authorList>
    </citation>
    <scope>NUCLEOTIDE SEQUENCE [LARGE SCALE GENOMIC DNA]</scope>
    <source>
        <strain evidence="2">KCTC 52487</strain>
    </source>
</reference>
<comment type="caution">
    <text evidence="1">The sequence shown here is derived from an EMBL/GenBank/DDBJ whole genome shotgun (WGS) entry which is preliminary data.</text>
</comment>
<evidence type="ECO:0000313" key="1">
    <source>
        <dbReference type="EMBL" id="MFC2927078.1"/>
    </source>
</evidence>
<dbReference type="RefSeq" id="WP_343163068.1">
    <property type="nucleotide sequence ID" value="NZ_JBHRSV010000028.1"/>
</dbReference>
<evidence type="ECO:0000313" key="2">
    <source>
        <dbReference type="Proteomes" id="UP001595379"/>
    </source>
</evidence>
<sequence>MLNRFLSLRRRHAALDAAVETEQARPAPDTVTLTRMKKEKLAVKDELVLAARSRVRRKLRRSNLKFPLHGV</sequence>
<name>A0ABV7A0D5_9PROT</name>
<dbReference type="InterPro" id="IPR007420">
    <property type="entry name" value="DUF465"/>
</dbReference>
<dbReference type="EMBL" id="JBHRSV010000028">
    <property type="protein sequence ID" value="MFC2927078.1"/>
    <property type="molecule type" value="Genomic_DNA"/>
</dbReference>
<keyword evidence="2" id="KW-1185">Reference proteome</keyword>
<dbReference type="InterPro" id="IPR038444">
    <property type="entry name" value="DUF465_sf"/>
</dbReference>
<organism evidence="1 2">
    <name type="scientific">Hyphobacterium vulgare</name>
    <dbReference type="NCBI Taxonomy" id="1736751"/>
    <lineage>
        <taxon>Bacteria</taxon>
        <taxon>Pseudomonadati</taxon>
        <taxon>Pseudomonadota</taxon>
        <taxon>Alphaproteobacteria</taxon>
        <taxon>Maricaulales</taxon>
        <taxon>Maricaulaceae</taxon>
        <taxon>Hyphobacterium</taxon>
    </lineage>
</organism>
<gene>
    <name evidence="1" type="ORF">ACFOOR_13260</name>
</gene>
<dbReference type="Proteomes" id="UP001595379">
    <property type="component" value="Unassembled WGS sequence"/>
</dbReference>
<accession>A0ABV7A0D5</accession>
<dbReference type="Gene3D" id="6.10.280.50">
    <property type="match status" value="1"/>
</dbReference>
<dbReference type="Pfam" id="PF04325">
    <property type="entry name" value="DUF465"/>
    <property type="match status" value="1"/>
</dbReference>